<sequence length="91" mass="9829">MEAPNPTSREDCQKIAYVQLSLAPSISMWRRCCRDSWVKYSGTPAAAEEKEGTWASGAGAGVQGKIWTSVEAMKASIMDALSSVQRFIATA</sequence>
<proteinExistence type="predicted"/>
<name>A0ABD0UM56_DENTH</name>
<keyword evidence="2" id="KW-1185">Reference proteome</keyword>
<reference evidence="1 2" key="1">
    <citation type="journal article" date="2024" name="Plant Biotechnol. J.">
        <title>Dendrobium thyrsiflorum genome and its molecular insights into genes involved in important horticultural traits.</title>
        <authorList>
            <person name="Chen B."/>
            <person name="Wang J.Y."/>
            <person name="Zheng P.J."/>
            <person name="Li K.L."/>
            <person name="Liang Y.M."/>
            <person name="Chen X.F."/>
            <person name="Zhang C."/>
            <person name="Zhao X."/>
            <person name="He X."/>
            <person name="Zhang G.Q."/>
            <person name="Liu Z.J."/>
            <person name="Xu Q."/>
        </authorList>
    </citation>
    <scope>NUCLEOTIDE SEQUENCE [LARGE SCALE GENOMIC DNA]</scope>
    <source>
        <strain evidence="1">GZMU011</strain>
    </source>
</reference>
<evidence type="ECO:0000313" key="1">
    <source>
        <dbReference type="EMBL" id="KAL0913908.1"/>
    </source>
</evidence>
<protein>
    <submittedName>
        <fullName evidence="1">Uncharacterized protein</fullName>
    </submittedName>
</protein>
<evidence type="ECO:0000313" key="2">
    <source>
        <dbReference type="Proteomes" id="UP001552299"/>
    </source>
</evidence>
<gene>
    <name evidence="1" type="ORF">M5K25_017400</name>
</gene>
<dbReference type="EMBL" id="JANQDX010000013">
    <property type="protein sequence ID" value="KAL0913908.1"/>
    <property type="molecule type" value="Genomic_DNA"/>
</dbReference>
<organism evidence="1 2">
    <name type="scientific">Dendrobium thyrsiflorum</name>
    <name type="common">Pinecone-like raceme dendrobium</name>
    <name type="synonym">Orchid</name>
    <dbReference type="NCBI Taxonomy" id="117978"/>
    <lineage>
        <taxon>Eukaryota</taxon>
        <taxon>Viridiplantae</taxon>
        <taxon>Streptophyta</taxon>
        <taxon>Embryophyta</taxon>
        <taxon>Tracheophyta</taxon>
        <taxon>Spermatophyta</taxon>
        <taxon>Magnoliopsida</taxon>
        <taxon>Liliopsida</taxon>
        <taxon>Asparagales</taxon>
        <taxon>Orchidaceae</taxon>
        <taxon>Epidendroideae</taxon>
        <taxon>Malaxideae</taxon>
        <taxon>Dendrobiinae</taxon>
        <taxon>Dendrobium</taxon>
    </lineage>
</organism>
<accession>A0ABD0UM56</accession>
<dbReference type="Proteomes" id="UP001552299">
    <property type="component" value="Unassembled WGS sequence"/>
</dbReference>
<comment type="caution">
    <text evidence="1">The sequence shown here is derived from an EMBL/GenBank/DDBJ whole genome shotgun (WGS) entry which is preliminary data.</text>
</comment>
<dbReference type="AlphaFoldDB" id="A0ABD0UM56"/>